<evidence type="ECO:0000313" key="2">
    <source>
        <dbReference type="Proteomes" id="UP000664034"/>
    </source>
</evidence>
<reference evidence="1" key="1">
    <citation type="submission" date="2021-03" db="EMBL/GenBank/DDBJ databases">
        <title>Fibrella sp. HMF5335 genome sequencing and assembly.</title>
        <authorList>
            <person name="Kang H."/>
            <person name="Kim H."/>
            <person name="Bae S."/>
            <person name="Joh K."/>
        </authorList>
    </citation>
    <scope>NUCLEOTIDE SEQUENCE</scope>
    <source>
        <strain evidence="1">HMF5335</strain>
    </source>
</reference>
<dbReference type="EMBL" id="JAFMYV010000010">
    <property type="protein sequence ID" value="MBO0938734.1"/>
    <property type="molecule type" value="Genomic_DNA"/>
</dbReference>
<protein>
    <submittedName>
        <fullName evidence="1">Uncharacterized protein</fullName>
    </submittedName>
</protein>
<dbReference type="AlphaFoldDB" id="A0A939GGT9"/>
<keyword evidence="2" id="KW-1185">Reference proteome</keyword>
<proteinExistence type="predicted"/>
<dbReference type="Proteomes" id="UP000664034">
    <property type="component" value="Unassembled WGS sequence"/>
</dbReference>
<sequence>MSVTDLKSGLHRLVDVVADEHLLTAVYTLLDNQASVERDFWHDLSPAQQADIQAGLADLDAGRIQPAKAVFARYQ</sequence>
<accession>A0A939GGT9</accession>
<evidence type="ECO:0000313" key="1">
    <source>
        <dbReference type="EMBL" id="MBO0938734.1"/>
    </source>
</evidence>
<name>A0A939GGT9_9BACT</name>
<gene>
    <name evidence="1" type="ORF">J2I47_19440</name>
</gene>
<comment type="caution">
    <text evidence="1">The sequence shown here is derived from an EMBL/GenBank/DDBJ whole genome shotgun (WGS) entry which is preliminary data.</text>
</comment>
<dbReference type="RefSeq" id="WP_207366260.1">
    <property type="nucleotide sequence ID" value="NZ_JAFMYV010000010.1"/>
</dbReference>
<organism evidence="1 2">
    <name type="scientific">Fibrella rubiginis</name>
    <dbReference type="NCBI Taxonomy" id="2817060"/>
    <lineage>
        <taxon>Bacteria</taxon>
        <taxon>Pseudomonadati</taxon>
        <taxon>Bacteroidota</taxon>
        <taxon>Cytophagia</taxon>
        <taxon>Cytophagales</taxon>
        <taxon>Spirosomataceae</taxon>
        <taxon>Fibrella</taxon>
    </lineage>
</organism>